<evidence type="ECO:0000313" key="2">
    <source>
        <dbReference type="Proteomes" id="UP000193380"/>
    </source>
</evidence>
<name>A0A060Y6Z9_ONCMY</name>
<organism evidence="1 2">
    <name type="scientific">Oncorhynchus mykiss</name>
    <name type="common">Rainbow trout</name>
    <name type="synonym">Salmo gairdneri</name>
    <dbReference type="NCBI Taxonomy" id="8022"/>
    <lineage>
        <taxon>Eukaryota</taxon>
        <taxon>Metazoa</taxon>
        <taxon>Chordata</taxon>
        <taxon>Craniata</taxon>
        <taxon>Vertebrata</taxon>
        <taxon>Euteleostomi</taxon>
        <taxon>Actinopterygii</taxon>
        <taxon>Neopterygii</taxon>
        <taxon>Teleostei</taxon>
        <taxon>Protacanthopterygii</taxon>
        <taxon>Salmoniformes</taxon>
        <taxon>Salmonidae</taxon>
        <taxon>Salmoninae</taxon>
        <taxon>Oncorhynchus</taxon>
    </lineage>
</organism>
<sequence length="57" mass="6204">MDITTAVFNAARDGKLKLIQKLLSNKIGSSRRGENAGRHTSPHCFSTRTLRGCGLFA</sequence>
<dbReference type="AlphaFoldDB" id="A0A060Y6Z9"/>
<dbReference type="Proteomes" id="UP000193380">
    <property type="component" value="Unassembled WGS sequence"/>
</dbReference>
<dbReference type="PaxDb" id="8022-A0A060Y6Z9"/>
<proteinExistence type="predicted"/>
<dbReference type="EMBL" id="FR906614">
    <property type="protein sequence ID" value="CDQ84955.1"/>
    <property type="molecule type" value="Genomic_DNA"/>
</dbReference>
<reference evidence="1" key="1">
    <citation type="journal article" date="2014" name="Nat. Commun.">
        <title>The rainbow trout genome provides novel insights into evolution after whole-genome duplication in vertebrates.</title>
        <authorList>
            <person name="Berthelot C."/>
            <person name="Brunet F."/>
            <person name="Chalopin D."/>
            <person name="Juanchich A."/>
            <person name="Bernard M."/>
            <person name="Noel B."/>
            <person name="Bento P."/>
            <person name="Da Silva C."/>
            <person name="Labadie K."/>
            <person name="Alberti A."/>
            <person name="Aury J.M."/>
            <person name="Louis A."/>
            <person name="Dehais P."/>
            <person name="Bardou P."/>
            <person name="Montfort J."/>
            <person name="Klopp C."/>
            <person name="Cabau C."/>
            <person name="Gaspin C."/>
            <person name="Thorgaard G.H."/>
            <person name="Boussaha M."/>
            <person name="Quillet E."/>
            <person name="Guyomard R."/>
            <person name="Galiana D."/>
            <person name="Bobe J."/>
            <person name="Volff J.N."/>
            <person name="Genet C."/>
            <person name="Wincker P."/>
            <person name="Jaillon O."/>
            <person name="Roest Crollius H."/>
            <person name="Guiguen Y."/>
        </authorList>
    </citation>
    <scope>NUCLEOTIDE SEQUENCE [LARGE SCALE GENOMIC DNA]</scope>
</reference>
<evidence type="ECO:0000313" key="1">
    <source>
        <dbReference type="EMBL" id="CDQ84955.1"/>
    </source>
</evidence>
<reference evidence="1" key="2">
    <citation type="submission" date="2014-03" db="EMBL/GenBank/DDBJ databases">
        <authorList>
            <person name="Genoscope - CEA"/>
        </authorList>
    </citation>
    <scope>NUCLEOTIDE SEQUENCE</scope>
</reference>
<gene>
    <name evidence="1" type="ORF">GSONMT00037126001</name>
</gene>
<accession>A0A060Y6Z9</accession>
<protein>
    <submittedName>
        <fullName evidence="1">Uncharacterized protein</fullName>
    </submittedName>
</protein>